<dbReference type="Pfam" id="PF03780">
    <property type="entry name" value="Asp23"/>
    <property type="match status" value="1"/>
</dbReference>
<dbReference type="RefSeq" id="WP_246231002.1">
    <property type="nucleotide sequence ID" value="NZ_AP022588.1"/>
</dbReference>
<comment type="similarity">
    <text evidence="1">Belongs to the asp23 family.</text>
</comment>
<protein>
    <recommendedName>
        <fullName evidence="4">Asp23/Gls24 family envelope stress response protein</fullName>
    </recommendedName>
</protein>
<accession>A0A7I7QLY0</accession>
<keyword evidence="3" id="KW-1185">Reference proteome</keyword>
<dbReference type="Proteomes" id="UP000467193">
    <property type="component" value="Chromosome"/>
</dbReference>
<dbReference type="AlphaFoldDB" id="A0A7I7QLY0"/>
<evidence type="ECO:0000256" key="1">
    <source>
        <dbReference type="ARBA" id="ARBA00005721"/>
    </source>
</evidence>
<sequence length="127" mass="13607">MADEPGEPRDDDVATRGRLTLKDRVAERIATRAALDTHGVRSHSGAVGRLVGRDLPRTHVAVAGDRIRAEVDIAVAWSHPLPAVAAAVHHNVTAALTDLAGLHVDGVTVRIDRIVVDDDVRPERTVL</sequence>
<dbReference type="InterPro" id="IPR005531">
    <property type="entry name" value="Asp23"/>
</dbReference>
<proteinExistence type="inferred from homology"/>
<reference evidence="2 3" key="1">
    <citation type="journal article" date="2019" name="Emerg. Microbes Infect.">
        <title>Comprehensive subspecies identification of 175 nontuberculous mycobacteria species based on 7547 genomic profiles.</title>
        <authorList>
            <person name="Matsumoto Y."/>
            <person name="Kinjo T."/>
            <person name="Motooka D."/>
            <person name="Nabeya D."/>
            <person name="Jung N."/>
            <person name="Uechi K."/>
            <person name="Horii T."/>
            <person name="Iida T."/>
            <person name="Fujita J."/>
            <person name="Nakamura S."/>
        </authorList>
    </citation>
    <scope>NUCLEOTIDE SEQUENCE [LARGE SCALE GENOMIC DNA]</scope>
    <source>
        <strain evidence="2 3">JCM 17899</strain>
    </source>
</reference>
<evidence type="ECO:0000313" key="2">
    <source>
        <dbReference type="EMBL" id="BBY27389.1"/>
    </source>
</evidence>
<dbReference type="EMBL" id="AP022588">
    <property type="protein sequence ID" value="BBY27389.1"/>
    <property type="molecule type" value="Genomic_DNA"/>
</dbReference>
<gene>
    <name evidence="2" type="ORF">MSEDJ_14850</name>
</gene>
<evidence type="ECO:0000313" key="3">
    <source>
        <dbReference type="Proteomes" id="UP000467193"/>
    </source>
</evidence>
<organism evidence="2 3">
    <name type="scientific">Mycolicibacterium sediminis</name>
    <dbReference type="NCBI Taxonomy" id="1286180"/>
    <lineage>
        <taxon>Bacteria</taxon>
        <taxon>Bacillati</taxon>
        <taxon>Actinomycetota</taxon>
        <taxon>Actinomycetes</taxon>
        <taxon>Mycobacteriales</taxon>
        <taxon>Mycobacteriaceae</taxon>
        <taxon>Mycolicibacterium</taxon>
    </lineage>
</organism>
<dbReference type="KEGG" id="msei:MSEDJ_14850"/>
<name>A0A7I7QLY0_9MYCO</name>
<evidence type="ECO:0008006" key="4">
    <source>
        <dbReference type="Google" id="ProtNLM"/>
    </source>
</evidence>